<dbReference type="InterPro" id="IPR052344">
    <property type="entry name" value="Transposase-related"/>
</dbReference>
<sequence length="241" mass="26928">MRRRASQATEALLAQIAVAKYADGLPLYRQEAIYARDKVELDRQLMAQWMGKLGFELEIMADYIFSEVKKAERVFADETTLQTLAPGSGSTKTAYLWAYARDDRTFGRNGPPMVAYRFEDSRSGECAVRHLNGYRGILQVDGYAAYNKLARSDRGNDCITGWLLVTLQTQVLRAACCRELRSGNGDGRADGEVLAGRENDARSKPRHSRCRAPASLRGDRRRSLRSLAADLASDLRQIKTG</sequence>
<dbReference type="EMBL" id="AP023095">
    <property type="protein sequence ID" value="BCE61077.1"/>
    <property type="molecule type" value="Genomic_DNA"/>
</dbReference>
<evidence type="ECO:0000313" key="5">
    <source>
        <dbReference type="EMBL" id="BCE43528.1"/>
    </source>
</evidence>
<reference evidence="9" key="8">
    <citation type="submission" date="2020-05" db="EMBL/GenBank/DDBJ databases">
        <title>Complete genome sequence of Bradyrhizobium diazoefficiens XF8 isolated from soybean nodule.</title>
        <authorList>
            <person name="Noda R."/>
            <person name="Kakizaki K."/>
            <person name="Minamisawa K."/>
        </authorList>
    </citation>
    <scope>NUCLEOTIDE SEQUENCE</scope>
    <source>
        <strain evidence="9">XF8</strain>
    </source>
</reference>
<dbReference type="EMBL" id="AP023094">
    <property type="protein sequence ID" value="BCE52352.1"/>
    <property type="molecule type" value="Genomic_DNA"/>
</dbReference>
<dbReference type="EMBL" id="AP023091">
    <property type="protein sequence ID" value="BCE26095.1"/>
    <property type="molecule type" value="Genomic_DNA"/>
</dbReference>
<dbReference type="EMBL" id="AP023099">
    <property type="protein sequence ID" value="BCE95845.1"/>
    <property type="molecule type" value="Genomic_DNA"/>
</dbReference>
<feature type="domain" description="Transposase IS66 central" evidence="2">
    <location>
        <begin position="6"/>
        <end position="155"/>
    </location>
</feature>
<dbReference type="EMBL" id="AP023092">
    <property type="protein sequence ID" value="BCE34842.1"/>
    <property type="molecule type" value="Genomic_DNA"/>
</dbReference>
<reference evidence="7" key="6">
    <citation type="submission" date="2020-05" db="EMBL/GenBank/DDBJ databases">
        <title>Complete genome sequence of Bradyrhizobium diazoefficiens XF5 isolated from soybean nodule.</title>
        <authorList>
            <person name="Noda R."/>
            <person name="Kakizaki K."/>
            <person name="Minamisawa K."/>
        </authorList>
    </citation>
    <scope>NUCLEOTIDE SEQUENCE</scope>
    <source>
        <strain evidence="7">XF5</strain>
    </source>
</reference>
<evidence type="ECO:0000313" key="7">
    <source>
        <dbReference type="EMBL" id="BCE61077.1"/>
    </source>
</evidence>
<reference evidence="11" key="2">
    <citation type="submission" date="2020-05" db="EMBL/GenBank/DDBJ databases">
        <title>Complete genome sequence of Bradyrhizobium diazoefficiens XF10 isolated from soybean nodule.</title>
        <authorList>
            <person name="Noda R."/>
            <person name="Kakizaki K."/>
            <person name="Minamisawa K."/>
        </authorList>
    </citation>
    <scope>NUCLEOTIDE SEQUENCE</scope>
    <source>
        <strain evidence="11">XF10</strain>
    </source>
</reference>
<evidence type="ECO:0000259" key="2">
    <source>
        <dbReference type="Pfam" id="PF03050"/>
    </source>
</evidence>
<evidence type="ECO:0000313" key="4">
    <source>
        <dbReference type="EMBL" id="BCE34842.1"/>
    </source>
</evidence>
<protein>
    <recommendedName>
        <fullName evidence="2">Transposase IS66 central domain-containing protein</fullName>
    </recommendedName>
</protein>
<name>A0A810BTA4_9BRAD</name>
<evidence type="ECO:0000313" key="10">
    <source>
        <dbReference type="EMBL" id="BCE87077.1"/>
    </source>
</evidence>
<evidence type="ECO:0000313" key="3">
    <source>
        <dbReference type="EMBL" id="BCE26095.1"/>
    </source>
</evidence>
<dbReference type="EMBL" id="AP023098">
    <property type="protein sequence ID" value="BCE87077.1"/>
    <property type="molecule type" value="Genomic_DNA"/>
</dbReference>
<reference evidence="3" key="1">
    <citation type="submission" date="2020-05" db="EMBL/GenBank/DDBJ databases">
        <title>Complete genome sequence of Bradyrhizobium diazoefficiens XF1 isolated from soybean nodule.</title>
        <authorList>
            <person name="Noda R."/>
            <person name="Kakizaki K."/>
            <person name="Minamisawa K."/>
        </authorList>
    </citation>
    <scope>NUCLEOTIDE SEQUENCE</scope>
    <source>
        <strain evidence="3">XF1</strain>
    </source>
</reference>
<evidence type="ECO:0000313" key="6">
    <source>
        <dbReference type="EMBL" id="BCE52352.1"/>
    </source>
</evidence>
<reference evidence="4" key="3">
    <citation type="submission" date="2020-05" db="EMBL/GenBank/DDBJ databases">
        <title>Complete genome sequence of Bradyrhizobium diazoefficiens XF2 isolated from soybean nodule.</title>
        <authorList>
            <person name="Noda R."/>
            <person name="Kakizaki K."/>
            <person name="Minamisawa K."/>
        </authorList>
    </citation>
    <scope>NUCLEOTIDE SEQUENCE</scope>
    <source>
        <strain evidence="4">XF2</strain>
    </source>
</reference>
<feature type="region of interest" description="Disordered" evidence="1">
    <location>
        <begin position="188"/>
        <end position="221"/>
    </location>
</feature>
<dbReference type="PANTHER" id="PTHR33678:SF1">
    <property type="entry name" value="BLL1576 PROTEIN"/>
    <property type="match status" value="1"/>
</dbReference>
<reference evidence="8" key="7">
    <citation type="submission" date="2020-05" db="EMBL/GenBank/DDBJ databases">
        <title>Complete genome sequence of Bradyrhizobium diazoefficiens XF6 isolated from soybean nodule.</title>
        <authorList>
            <person name="Noda R."/>
            <person name="Kakizaki K."/>
            <person name="Minamisawa K."/>
        </authorList>
    </citation>
    <scope>NUCLEOTIDE SEQUENCE</scope>
    <source>
        <strain evidence="8">XF6</strain>
    </source>
</reference>
<dbReference type="EMBL" id="AP023096">
    <property type="protein sequence ID" value="BCE69760.1"/>
    <property type="molecule type" value="Genomic_DNA"/>
</dbReference>
<evidence type="ECO:0000256" key="1">
    <source>
        <dbReference type="SAM" id="MobiDB-lite"/>
    </source>
</evidence>
<evidence type="ECO:0000313" key="9">
    <source>
        <dbReference type="EMBL" id="BCE78451.1"/>
    </source>
</evidence>
<accession>A0A810BTA4</accession>
<feature type="compositionally biased region" description="Basic and acidic residues" evidence="1">
    <location>
        <begin position="188"/>
        <end position="203"/>
    </location>
</feature>
<gene>
    <name evidence="11" type="ORF">XF10B_86430</name>
    <name evidence="3" type="ORF">XF1B_87760</name>
    <name evidence="4" type="ORF">XF2B_86110</name>
    <name evidence="5" type="ORF">XF3B_85590</name>
    <name evidence="6" type="ORF">XF4B_87010</name>
    <name evidence="7" type="ORF">XF5B_85890</name>
    <name evidence="8" type="ORF">XF6B_85590</name>
    <name evidence="9" type="ORF">XF8B_85620</name>
    <name evidence="10" type="ORF">XF9B_84980</name>
</gene>
<evidence type="ECO:0000313" key="8">
    <source>
        <dbReference type="EMBL" id="BCE69760.1"/>
    </source>
</evidence>
<reference evidence="10" key="9">
    <citation type="submission" date="2020-05" db="EMBL/GenBank/DDBJ databases">
        <title>Complete genome sequence of Bradyrhizobium diazoefficiens XF9 isolated from soybean nodule.</title>
        <authorList>
            <person name="Noda R."/>
            <person name="Kakizaki K."/>
            <person name="Minamisawa K."/>
        </authorList>
    </citation>
    <scope>NUCLEOTIDE SEQUENCE</scope>
    <source>
        <strain evidence="10">XF9</strain>
    </source>
</reference>
<reference evidence="5" key="4">
    <citation type="submission" date="2020-05" db="EMBL/GenBank/DDBJ databases">
        <title>Complete genome sequence of Bradyrhizobium diazoefficiens XF3 isolated from soybean nodule.</title>
        <authorList>
            <person name="Noda R."/>
            <person name="Kakizaki K."/>
            <person name="Minamisawa K."/>
        </authorList>
    </citation>
    <scope>NUCLEOTIDE SEQUENCE</scope>
    <source>
        <strain evidence="5">XF3</strain>
    </source>
</reference>
<proteinExistence type="predicted"/>
<dbReference type="Pfam" id="PF03050">
    <property type="entry name" value="DDE_Tnp_IS66"/>
    <property type="match status" value="1"/>
</dbReference>
<dbReference type="EMBL" id="AP023093">
    <property type="protein sequence ID" value="BCE43528.1"/>
    <property type="molecule type" value="Genomic_DNA"/>
</dbReference>
<reference evidence="6" key="5">
    <citation type="submission" date="2020-05" db="EMBL/GenBank/DDBJ databases">
        <title>Complete genome sequence of Bradyrhizobium diazoefficiens XF4 isolated from soybean nodule.</title>
        <authorList>
            <person name="Noda R."/>
            <person name="Kakizaki K."/>
            <person name="Minamisawa K."/>
        </authorList>
    </citation>
    <scope>NUCLEOTIDE SEQUENCE</scope>
    <source>
        <strain evidence="6">XF4</strain>
    </source>
</reference>
<dbReference type="AlphaFoldDB" id="A0A810BTA4"/>
<organism evidence="9">
    <name type="scientific">Bradyrhizobium diazoefficiens</name>
    <dbReference type="NCBI Taxonomy" id="1355477"/>
    <lineage>
        <taxon>Bacteria</taxon>
        <taxon>Pseudomonadati</taxon>
        <taxon>Pseudomonadota</taxon>
        <taxon>Alphaproteobacteria</taxon>
        <taxon>Hyphomicrobiales</taxon>
        <taxon>Nitrobacteraceae</taxon>
        <taxon>Bradyrhizobium</taxon>
    </lineage>
</organism>
<dbReference type="EMBL" id="AP023097">
    <property type="protein sequence ID" value="BCE78451.1"/>
    <property type="molecule type" value="Genomic_DNA"/>
</dbReference>
<dbReference type="PANTHER" id="PTHR33678">
    <property type="entry name" value="BLL1576 PROTEIN"/>
    <property type="match status" value="1"/>
</dbReference>
<dbReference type="InterPro" id="IPR004291">
    <property type="entry name" value="Transposase_IS66_central"/>
</dbReference>
<evidence type="ECO:0000313" key="11">
    <source>
        <dbReference type="EMBL" id="BCE95845.1"/>
    </source>
</evidence>